<dbReference type="Proteomes" id="UP000054845">
    <property type="component" value="Unassembled WGS sequence"/>
</dbReference>
<dbReference type="AlphaFoldDB" id="A0A0N7LAY2"/>
<feature type="signal peptide" evidence="1">
    <location>
        <begin position="1"/>
        <end position="16"/>
    </location>
</feature>
<feature type="chain" id="PRO_5006015218" description="Secreted protein" evidence="1">
    <location>
        <begin position="17"/>
        <end position="119"/>
    </location>
</feature>
<name>A0A0N7LAY2_9BASI</name>
<proteinExistence type="predicted"/>
<organism evidence="2 3">
    <name type="scientific">Ceraceosorus bombacis</name>
    <dbReference type="NCBI Taxonomy" id="401625"/>
    <lineage>
        <taxon>Eukaryota</taxon>
        <taxon>Fungi</taxon>
        <taxon>Dikarya</taxon>
        <taxon>Basidiomycota</taxon>
        <taxon>Ustilaginomycotina</taxon>
        <taxon>Exobasidiomycetes</taxon>
        <taxon>Ceraceosorales</taxon>
        <taxon>Ceraceosoraceae</taxon>
        <taxon>Ceraceosorus</taxon>
    </lineage>
</organism>
<keyword evidence="1" id="KW-0732">Signal</keyword>
<evidence type="ECO:0008006" key="4">
    <source>
        <dbReference type="Google" id="ProtNLM"/>
    </source>
</evidence>
<reference evidence="2 3" key="1">
    <citation type="submission" date="2014-09" db="EMBL/GenBank/DDBJ databases">
        <authorList>
            <person name="Magalhaes I.L.F."/>
            <person name="Oliveira U."/>
            <person name="Santos F.R."/>
            <person name="Vidigal T.H.D.A."/>
            <person name="Brescovit A.D."/>
            <person name="Santos A.J."/>
        </authorList>
    </citation>
    <scope>NUCLEOTIDE SEQUENCE [LARGE SCALE GENOMIC DNA]</scope>
</reference>
<evidence type="ECO:0000313" key="3">
    <source>
        <dbReference type="Proteomes" id="UP000054845"/>
    </source>
</evidence>
<evidence type="ECO:0000256" key="1">
    <source>
        <dbReference type="SAM" id="SignalP"/>
    </source>
</evidence>
<keyword evidence="3" id="KW-1185">Reference proteome</keyword>
<protein>
    <recommendedName>
        <fullName evidence="4">Secreted protein</fullName>
    </recommendedName>
</protein>
<evidence type="ECO:0000313" key="2">
    <source>
        <dbReference type="EMBL" id="CEH17858.1"/>
    </source>
</evidence>
<dbReference type="EMBL" id="CCYA01000265">
    <property type="protein sequence ID" value="CEH17858.1"/>
    <property type="molecule type" value="Genomic_DNA"/>
</dbReference>
<accession>A0A0N7LAY2</accession>
<sequence>MPFSMGILHIFYMCLATKSICHMCACVANSSCVEPLGWRINAHTTPRRRVDSSPPMVVDLRRVSGARRQRALILSSSSPNVSAFDIRVRPSGLANACNDTYKSSSTIAYLSRHAVRSSL</sequence>